<dbReference type="KEGG" id="mpd:MCP_0980"/>
<reference evidence="1 2" key="1">
    <citation type="journal article" date="2007" name="Appl. Environ. Microbiol.">
        <title>Isolation of key methanogens for global methane emission from rice paddy fields: a novel isolate affiliated with the clone cluster rice cluster I.</title>
        <authorList>
            <person name="Sakai S."/>
            <person name="Imachi H."/>
            <person name="Sekiguchi Y."/>
            <person name="Ohashi A."/>
            <person name="Harada H."/>
            <person name="Kamagata Y."/>
        </authorList>
    </citation>
    <scope>NUCLEOTIDE SEQUENCE [LARGE SCALE GENOMIC DNA]</scope>
    <source>
        <strain evidence="2">DSM 17711 / JCM 13418 / NBRC 101707 / SANAE</strain>
    </source>
</reference>
<organism evidence="1 2">
    <name type="scientific">Methanocella paludicola (strain DSM 17711 / JCM 13418 / NBRC 101707 / SANAE)</name>
    <dbReference type="NCBI Taxonomy" id="304371"/>
    <lineage>
        <taxon>Archaea</taxon>
        <taxon>Methanobacteriati</taxon>
        <taxon>Methanobacteriota</taxon>
        <taxon>Stenosarchaea group</taxon>
        <taxon>Methanomicrobia</taxon>
        <taxon>Methanocellales</taxon>
        <taxon>Methanocellaceae</taxon>
        <taxon>Methanocella</taxon>
    </lineage>
</organism>
<name>D1YX80_METPS</name>
<gene>
    <name evidence="1" type="ordered locus">MCP_0980</name>
</gene>
<reference evidence="1 2" key="2">
    <citation type="journal article" date="2008" name="Int. J. Syst. Evol. Microbiol.">
        <title>Methanocella paludicola gen. nov., sp. nov., a methane-producing archaeon, the first isolate of the lineage 'Rice Cluster I', and proposal of the new archaeal order Methanocellales ord. nov.</title>
        <authorList>
            <person name="Sakai S."/>
            <person name="Imachi H."/>
            <person name="Hanada S."/>
            <person name="Ohashi A."/>
            <person name="Harada H."/>
            <person name="Kamagata Y."/>
        </authorList>
    </citation>
    <scope>NUCLEOTIDE SEQUENCE [LARGE SCALE GENOMIC DNA]</scope>
    <source>
        <strain evidence="2">DSM 17711 / JCM 13418 / NBRC 101707 / SANAE</strain>
    </source>
</reference>
<proteinExistence type="predicted"/>
<reference evidence="2" key="3">
    <citation type="journal article" date="2011" name="PLoS ONE">
        <title>Genome sequence of a mesophilic hydrogenotrophic methanogen Methanocella paludicola, the first cultivated representative of the order Methanocellales.</title>
        <authorList>
            <person name="Sakai S."/>
            <person name="Takaki Y."/>
            <person name="Shimamura S."/>
            <person name="Sekine M."/>
            <person name="Tajima T."/>
            <person name="Kosugi H."/>
            <person name="Ichikawa N."/>
            <person name="Tasumi E."/>
            <person name="Hiraki A.T."/>
            <person name="Shimizu A."/>
            <person name="Kato Y."/>
            <person name="Nishiko R."/>
            <person name="Mori K."/>
            <person name="Fujita N."/>
            <person name="Imachi H."/>
            <person name="Takai K."/>
        </authorList>
    </citation>
    <scope>NUCLEOTIDE SEQUENCE [LARGE SCALE GENOMIC DNA]</scope>
    <source>
        <strain evidence="2">DSM 17711 / JCM 13418 / NBRC 101707 / SANAE</strain>
    </source>
</reference>
<evidence type="ECO:0000313" key="1">
    <source>
        <dbReference type="EMBL" id="BAI61052.1"/>
    </source>
</evidence>
<sequence length="154" mass="17000">MFKDFLSIFMSRFPDRFACLVIIVSIFCTGSLAYETVGLPIQTADATVTGSEGATSSAISWVNMQKCFGDRIKPETIVTDVHNTGNNDYSITIYFESLKYKVEPGTGCLHHVPVNHTVDMLVSQGKVITACENGRDLINDQAYGPVFDISLEYQ</sequence>
<dbReference type="AlphaFoldDB" id="D1YX80"/>
<accession>D1YX80</accession>
<dbReference type="Proteomes" id="UP000001882">
    <property type="component" value="Chromosome"/>
</dbReference>
<dbReference type="GeneID" id="8681005"/>
<keyword evidence="2" id="KW-1185">Reference proteome</keyword>
<dbReference type="RefSeq" id="WP_012899731.1">
    <property type="nucleotide sequence ID" value="NC_013665.1"/>
</dbReference>
<protein>
    <submittedName>
        <fullName evidence="1">Uncharacterized protein</fullName>
    </submittedName>
</protein>
<dbReference type="EMBL" id="AP011532">
    <property type="protein sequence ID" value="BAI61052.1"/>
    <property type="molecule type" value="Genomic_DNA"/>
</dbReference>
<evidence type="ECO:0000313" key="2">
    <source>
        <dbReference type="Proteomes" id="UP000001882"/>
    </source>
</evidence>
<dbReference type="InParanoid" id="D1YX80"/>